<dbReference type="InterPro" id="IPR044432">
    <property type="entry name" value="Set10/Efm1_SET"/>
</dbReference>
<feature type="domain" description="SET" evidence="1">
    <location>
        <begin position="37"/>
        <end position="283"/>
    </location>
</feature>
<evidence type="ECO:0000313" key="2">
    <source>
        <dbReference type="EMBL" id="CEP65071.1"/>
    </source>
</evidence>
<organism evidence="2 3">
    <name type="scientific">Lachancea lanzarotensis</name>
    <dbReference type="NCBI Taxonomy" id="1245769"/>
    <lineage>
        <taxon>Eukaryota</taxon>
        <taxon>Fungi</taxon>
        <taxon>Dikarya</taxon>
        <taxon>Ascomycota</taxon>
        <taxon>Saccharomycotina</taxon>
        <taxon>Saccharomycetes</taxon>
        <taxon>Saccharomycetales</taxon>
        <taxon>Saccharomycetaceae</taxon>
        <taxon>Lachancea</taxon>
    </lineage>
</organism>
<dbReference type="InterPro" id="IPR001214">
    <property type="entry name" value="SET_dom"/>
</dbReference>
<dbReference type="HOGENOM" id="CLU_030667_1_0_1"/>
<dbReference type="SUPFAM" id="SSF82199">
    <property type="entry name" value="SET domain"/>
    <property type="match status" value="1"/>
</dbReference>
<proteinExistence type="predicted"/>
<dbReference type="GO" id="GO:0005634">
    <property type="term" value="C:nucleus"/>
    <property type="evidence" value="ECO:0007669"/>
    <property type="project" value="TreeGrafter"/>
</dbReference>
<dbReference type="STRING" id="1245769.A0A0C7N4H0"/>
<sequence length="577" mass="64829">MLEQRRFTINENKSKMSGGAVEHFVQWAQDNGAYIDDKIEFKENALTGVHAIARKSIKSSDPLFKIPKILLLRRSLAEEHFGVKPSSDGNPNALLQLYLAKLKFDNTCQKSAFFKPYLDILPNVNTISSPYFWTAQELAALKGTELLIKTKRNLKSLVSEWFNVATSVNATDEEDTQFYLESASSPKSDITDILERSNSPKWHSFEAYLWASYIFSSRAFPELILEGSAIDNVNQAFLFPVVDLLNHANGKKVSWKDNLTENAVTFTTDEKLSAGDEIFNNYGDKSNEELLMGYGFASPNNAFDTTTLTLRFPQDQLGTFHKMGIKLDDVSTGDSSVNFTLSVQSPLPAQLTKVFGVMNKLTSEPFPTTRSQLEGTVQLNGILDQKLSFFKDASKLKDSLGSPEKSKSAKAYITGQKRIYQEASDSIKKYQKKIIKEAKPISFKTLFKSDTPFVNSLTLTFGVAKYDDLLAKGFLQQALLLWIVRNTNGGLQYKVPEFIDATFQDVAATIVVEKEDVQEYMPFYKSLFPQITTKIPEIYGKGDWGIKKFIIAGTVIDRLVWTSPTSQEAFFFEKKAA</sequence>
<dbReference type="InterPro" id="IPR046341">
    <property type="entry name" value="SET_dom_sf"/>
</dbReference>
<dbReference type="RefSeq" id="XP_022631261.1">
    <property type="nucleotide sequence ID" value="XM_022770943.1"/>
</dbReference>
<dbReference type="Proteomes" id="UP000054304">
    <property type="component" value="Unassembled WGS sequence"/>
</dbReference>
<dbReference type="PANTHER" id="PTHR13271">
    <property type="entry name" value="UNCHARACTERIZED PUTATIVE METHYLTRANSFERASE"/>
    <property type="match status" value="1"/>
</dbReference>
<dbReference type="CDD" id="cd19180">
    <property type="entry name" value="SET_SpSET10-like"/>
    <property type="match status" value="1"/>
</dbReference>
<dbReference type="EMBL" id="LN736380">
    <property type="protein sequence ID" value="CEP65071.1"/>
    <property type="molecule type" value="Genomic_DNA"/>
</dbReference>
<dbReference type="GO" id="GO:0016279">
    <property type="term" value="F:protein-lysine N-methyltransferase activity"/>
    <property type="evidence" value="ECO:0007669"/>
    <property type="project" value="EnsemblFungi"/>
</dbReference>
<dbReference type="OrthoDB" id="42889at2759"/>
<reference evidence="2 3" key="1">
    <citation type="submission" date="2014-12" db="EMBL/GenBank/DDBJ databases">
        <authorList>
            <person name="Neuveglise Cecile"/>
        </authorList>
    </citation>
    <scope>NUCLEOTIDE SEQUENCE [LARGE SCALE GENOMIC DNA]</scope>
    <source>
        <strain evidence="2 3">CBS 12615</strain>
    </source>
</reference>
<dbReference type="GeneID" id="34688643"/>
<name>A0A0C7N4H0_9SACH</name>
<dbReference type="Gene3D" id="3.90.1410.10">
    <property type="entry name" value="set domain protein methyltransferase, domain 1"/>
    <property type="match status" value="1"/>
</dbReference>
<dbReference type="InterPro" id="IPR050600">
    <property type="entry name" value="SETD3_SETD6_MTase"/>
</dbReference>
<protein>
    <submittedName>
        <fullName evidence="2">LALA0S21e00188g1_1</fullName>
    </submittedName>
</protein>
<evidence type="ECO:0000259" key="1">
    <source>
        <dbReference type="PROSITE" id="PS50280"/>
    </source>
</evidence>
<dbReference type="AlphaFoldDB" id="A0A0C7N4H0"/>
<keyword evidence="3" id="KW-1185">Reference proteome</keyword>
<dbReference type="PROSITE" id="PS50280">
    <property type="entry name" value="SET"/>
    <property type="match status" value="1"/>
</dbReference>
<dbReference type="PANTHER" id="PTHR13271:SF147">
    <property type="entry name" value="PROTEIN-LYSINE N-METHYLTRANSFERASE EFM1-RELATED"/>
    <property type="match status" value="1"/>
</dbReference>
<evidence type="ECO:0000313" key="3">
    <source>
        <dbReference type="Proteomes" id="UP000054304"/>
    </source>
</evidence>
<accession>A0A0C7N4H0</accession>
<gene>
    <name evidence="2" type="ORF">LALA0_S21e00188g</name>
</gene>